<evidence type="ECO:0000313" key="9">
    <source>
        <dbReference type="EMBL" id="RCW82876.1"/>
    </source>
</evidence>
<evidence type="ECO:0000256" key="2">
    <source>
        <dbReference type="ARBA" id="ARBA00007400"/>
    </source>
</evidence>
<dbReference type="GO" id="GO:0005886">
    <property type="term" value="C:plasma membrane"/>
    <property type="evidence" value="ECO:0007669"/>
    <property type="project" value="UniProtKB-SubCell"/>
</dbReference>
<organism evidence="9 10">
    <name type="scientific">Paracoccus lutimaris</name>
    <dbReference type="NCBI Taxonomy" id="1490030"/>
    <lineage>
        <taxon>Bacteria</taxon>
        <taxon>Pseudomonadati</taxon>
        <taxon>Pseudomonadota</taxon>
        <taxon>Alphaproteobacteria</taxon>
        <taxon>Rhodobacterales</taxon>
        <taxon>Paracoccaceae</taxon>
        <taxon>Paracoccus</taxon>
    </lineage>
</organism>
<dbReference type="EMBL" id="QPJL01000011">
    <property type="protein sequence ID" value="RCW82876.1"/>
    <property type="molecule type" value="Genomic_DNA"/>
</dbReference>
<feature type="transmembrane region" description="Helical" evidence="7">
    <location>
        <begin position="182"/>
        <end position="200"/>
    </location>
</feature>
<gene>
    <name evidence="9" type="ORF">DFP89_11180</name>
</gene>
<feature type="transmembrane region" description="Helical" evidence="7">
    <location>
        <begin position="20"/>
        <end position="37"/>
    </location>
</feature>
<protein>
    <submittedName>
        <fullName evidence="9">Fucose 4-O-acetylase-like acetyltransferase</fullName>
    </submittedName>
</protein>
<dbReference type="Pfam" id="PF01757">
    <property type="entry name" value="Acyl_transf_3"/>
    <property type="match status" value="1"/>
</dbReference>
<feature type="domain" description="Acyltransferase 3" evidence="8">
    <location>
        <begin position="17"/>
        <end position="319"/>
    </location>
</feature>
<reference evidence="9 10" key="1">
    <citation type="submission" date="2018-07" db="EMBL/GenBank/DDBJ databases">
        <title>Genomic Encyclopedia of Type Strains, Phase III (KMG-III): the genomes of soil and plant-associated and newly described type strains.</title>
        <authorList>
            <person name="Whitman W."/>
        </authorList>
    </citation>
    <scope>NUCLEOTIDE SEQUENCE [LARGE SCALE GENOMIC DNA]</scope>
    <source>
        <strain evidence="9 10">CECT 8525</strain>
    </source>
</reference>
<evidence type="ECO:0000256" key="3">
    <source>
        <dbReference type="ARBA" id="ARBA00022475"/>
    </source>
</evidence>
<keyword evidence="6 7" id="KW-0472">Membrane</keyword>
<feature type="transmembrane region" description="Helical" evidence="7">
    <location>
        <begin position="57"/>
        <end position="75"/>
    </location>
</feature>
<comment type="similarity">
    <text evidence="2">Belongs to the acyltransferase 3 family.</text>
</comment>
<comment type="caution">
    <text evidence="9">The sequence shown here is derived from an EMBL/GenBank/DDBJ whole genome shotgun (WGS) entry which is preliminary data.</text>
</comment>
<dbReference type="GO" id="GO:0016413">
    <property type="term" value="F:O-acetyltransferase activity"/>
    <property type="evidence" value="ECO:0007669"/>
    <property type="project" value="TreeGrafter"/>
</dbReference>
<evidence type="ECO:0000313" key="10">
    <source>
        <dbReference type="Proteomes" id="UP000253345"/>
    </source>
</evidence>
<keyword evidence="4 7" id="KW-0812">Transmembrane</keyword>
<dbReference type="GO" id="GO:0009246">
    <property type="term" value="P:enterobacterial common antigen biosynthetic process"/>
    <property type="evidence" value="ECO:0007669"/>
    <property type="project" value="TreeGrafter"/>
</dbReference>
<feature type="transmembrane region" description="Helical" evidence="7">
    <location>
        <begin position="158"/>
        <end position="176"/>
    </location>
</feature>
<evidence type="ECO:0000256" key="1">
    <source>
        <dbReference type="ARBA" id="ARBA00004651"/>
    </source>
</evidence>
<evidence type="ECO:0000256" key="4">
    <source>
        <dbReference type="ARBA" id="ARBA00022692"/>
    </source>
</evidence>
<feature type="transmembrane region" description="Helical" evidence="7">
    <location>
        <begin position="95"/>
        <end position="113"/>
    </location>
</feature>
<dbReference type="Proteomes" id="UP000253345">
    <property type="component" value="Unassembled WGS sequence"/>
</dbReference>
<evidence type="ECO:0000259" key="8">
    <source>
        <dbReference type="Pfam" id="PF01757"/>
    </source>
</evidence>
<comment type="subcellular location">
    <subcellularLocation>
        <location evidence="1">Cell membrane</location>
        <topology evidence="1">Multi-pass membrane protein</topology>
    </subcellularLocation>
</comment>
<keyword evidence="10" id="KW-1185">Reference proteome</keyword>
<dbReference type="PANTHER" id="PTHR40074">
    <property type="entry name" value="O-ACETYLTRANSFERASE WECH"/>
    <property type="match status" value="1"/>
</dbReference>
<dbReference type="RefSeq" id="WP_114349554.1">
    <property type="nucleotide sequence ID" value="NZ_QPJL01000011.1"/>
</dbReference>
<sequence length="351" mass="38705">MPKFSLGRAESLRHLPIETVRAIAILVLVSFHVIGGPENGRGLALQYPHPLRYYADLLIDIRMPLFAFIAGAVYALRPVKVEKLGSFLAGKFRRLALPGITAITLFVLMSKIMNTPDGVIEHPWDPYFRDYAIYWFLQAMLVIFLVYGTLDILTHGRVLMPALIISGLAVAFGYGLKTDIMGMNHLTQLLFYFLLGIVFIRQFGFVAENRRAVLVVALAAMAAGLAMNINVLMQTGAFSAQRLDLQSLLFGAGTCVTAFLLLPRLGWLQWLGAYSLTIYLYHIFATSGARRAMEAAGFSSPWLQVLIGTAAGIAFPVVLQILAKRWSATRLLVLGMRDKPAIRDVPAAHPA</sequence>
<dbReference type="OrthoDB" id="8678265at2"/>
<feature type="transmembrane region" description="Helical" evidence="7">
    <location>
        <begin position="270"/>
        <end position="289"/>
    </location>
</feature>
<keyword evidence="9" id="KW-0808">Transferase</keyword>
<dbReference type="InterPro" id="IPR002656">
    <property type="entry name" value="Acyl_transf_3_dom"/>
</dbReference>
<dbReference type="PANTHER" id="PTHR40074:SF2">
    <property type="entry name" value="O-ACETYLTRANSFERASE WECH"/>
    <property type="match status" value="1"/>
</dbReference>
<proteinExistence type="inferred from homology"/>
<feature type="transmembrane region" description="Helical" evidence="7">
    <location>
        <begin position="133"/>
        <end position="153"/>
    </location>
</feature>
<evidence type="ECO:0000256" key="5">
    <source>
        <dbReference type="ARBA" id="ARBA00022989"/>
    </source>
</evidence>
<evidence type="ECO:0000256" key="6">
    <source>
        <dbReference type="ARBA" id="ARBA00023136"/>
    </source>
</evidence>
<keyword evidence="5 7" id="KW-1133">Transmembrane helix</keyword>
<evidence type="ECO:0000256" key="7">
    <source>
        <dbReference type="SAM" id="Phobius"/>
    </source>
</evidence>
<accession>A0A368YUD2</accession>
<feature type="transmembrane region" description="Helical" evidence="7">
    <location>
        <begin position="245"/>
        <end position="263"/>
    </location>
</feature>
<dbReference type="AlphaFoldDB" id="A0A368YUD2"/>
<feature type="transmembrane region" description="Helical" evidence="7">
    <location>
        <begin position="301"/>
        <end position="322"/>
    </location>
</feature>
<keyword evidence="3" id="KW-1003">Cell membrane</keyword>
<name>A0A368YUD2_9RHOB</name>
<feature type="transmembrane region" description="Helical" evidence="7">
    <location>
        <begin position="212"/>
        <end position="233"/>
    </location>
</feature>